<dbReference type="SMART" id="SM01312">
    <property type="entry name" value="RTC4"/>
    <property type="match status" value="1"/>
</dbReference>
<dbReference type="EMBL" id="JAANIT010000413">
    <property type="protein sequence ID" value="KAG1547977.1"/>
    <property type="molecule type" value="Genomic_DNA"/>
</dbReference>
<evidence type="ECO:0000256" key="3">
    <source>
        <dbReference type="ARBA" id="ARBA00004496"/>
    </source>
</evidence>
<evidence type="ECO:0000259" key="9">
    <source>
        <dbReference type="SMART" id="SM01312"/>
    </source>
</evidence>
<proteinExistence type="inferred from homology"/>
<keyword evidence="6" id="KW-0963">Cytoplasm</keyword>
<evidence type="ECO:0000256" key="4">
    <source>
        <dbReference type="ARBA" id="ARBA00009461"/>
    </source>
</evidence>
<dbReference type="AlphaFoldDB" id="A0A9P6YGP3"/>
<comment type="similarity">
    <text evidence="4">Belongs to the RTC4 family.</text>
</comment>
<evidence type="ECO:0000256" key="1">
    <source>
        <dbReference type="ARBA" id="ARBA00002738"/>
    </source>
</evidence>
<comment type="subcellular location">
    <subcellularLocation>
        <location evidence="3">Cytoplasm</location>
    </subcellularLocation>
    <subcellularLocation>
        <location evidence="2">Nucleus</location>
    </subcellularLocation>
</comment>
<dbReference type="Pfam" id="PF14474">
    <property type="entry name" value="RTC4"/>
    <property type="match status" value="1"/>
</dbReference>
<evidence type="ECO:0000256" key="5">
    <source>
        <dbReference type="ARBA" id="ARBA00015162"/>
    </source>
</evidence>
<feature type="coiled-coil region" evidence="8">
    <location>
        <begin position="98"/>
        <end position="125"/>
    </location>
</feature>
<keyword evidence="7" id="KW-0539">Nucleus</keyword>
<gene>
    <name evidence="10" type="ORF">G6F51_003936</name>
</gene>
<sequence>MKPVGGRVHKKMATAAPDQLTDLFGPRSSIPVNTTTPSAIRGISRLKRINIPKKKPTNTKICSSVDMMEDISSTIKDNQEDNVYECPFCFEKLKAPYPEELEKAIKEVKEKQRAYKEEQKKAYETKVAKERAEGRIYIEPLILKDAISEEDKKMVCNIHKMELEMKPLAKEKGYPEAIEFEKVEMRINTFKEDLVDIIMGRTESDWLMEAKRTVEKIGLNKSRDTTELINHFQNALPGYYGMKGADVMIKTLSQLFLDKELSKKTCWPLKPIEYIQRVLVPECGLRLIEQDMKVNKKEAKKIMKESIEYGKKYSL</sequence>
<keyword evidence="8" id="KW-0175">Coiled coil</keyword>
<dbReference type="InterPro" id="IPR028094">
    <property type="entry name" value="RTC4_C"/>
</dbReference>
<feature type="domain" description="Restriction of telomere capping protein 4 C-terminal" evidence="9">
    <location>
        <begin position="197"/>
        <end position="312"/>
    </location>
</feature>
<dbReference type="GO" id="GO:0005737">
    <property type="term" value="C:cytoplasm"/>
    <property type="evidence" value="ECO:0007669"/>
    <property type="project" value="UniProtKB-SubCell"/>
</dbReference>
<name>A0A9P6YGP3_RHIOR</name>
<evidence type="ECO:0000256" key="6">
    <source>
        <dbReference type="ARBA" id="ARBA00022490"/>
    </source>
</evidence>
<evidence type="ECO:0000313" key="10">
    <source>
        <dbReference type="EMBL" id="KAG1547977.1"/>
    </source>
</evidence>
<accession>A0A9P6YGP3</accession>
<dbReference type="GO" id="GO:0005634">
    <property type="term" value="C:nucleus"/>
    <property type="evidence" value="ECO:0007669"/>
    <property type="project" value="UniProtKB-SubCell"/>
</dbReference>
<evidence type="ECO:0000256" key="8">
    <source>
        <dbReference type="SAM" id="Coils"/>
    </source>
</evidence>
<comment type="caution">
    <text evidence="10">The sequence shown here is derived from an EMBL/GenBank/DDBJ whole genome shotgun (WGS) entry which is preliminary data.</text>
</comment>
<evidence type="ECO:0000256" key="2">
    <source>
        <dbReference type="ARBA" id="ARBA00004123"/>
    </source>
</evidence>
<comment type="function">
    <text evidence="1">May be involved in a process influencing telomere capping.</text>
</comment>
<dbReference type="PANTHER" id="PTHR41391">
    <property type="entry name" value="RESTRICTION OF TELOMERE CAPPING PROTEIN 4"/>
    <property type="match status" value="1"/>
</dbReference>
<dbReference type="PANTHER" id="PTHR41391:SF1">
    <property type="entry name" value="RESTRICTION OF TELOMERE CAPPING PROTEIN 4"/>
    <property type="match status" value="1"/>
</dbReference>
<protein>
    <recommendedName>
        <fullName evidence="5">Restriction of telomere capping protein 4</fullName>
    </recommendedName>
</protein>
<reference evidence="10" key="1">
    <citation type="journal article" date="2020" name="Microb. Genom.">
        <title>Genetic diversity of clinical and environmental Mucorales isolates obtained from an investigation of mucormycosis cases among solid organ transplant recipients.</title>
        <authorList>
            <person name="Nguyen M.H."/>
            <person name="Kaul D."/>
            <person name="Muto C."/>
            <person name="Cheng S.J."/>
            <person name="Richter R.A."/>
            <person name="Bruno V.M."/>
            <person name="Liu G."/>
            <person name="Beyhan S."/>
            <person name="Sundermann A.J."/>
            <person name="Mounaud S."/>
            <person name="Pasculle A.W."/>
            <person name="Nierman W.C."/>
            <person name="Driscoll E."/>
            <person name="Cumbie R."/>
            <person name="Clancy C.J."/>
            <person name="Dupont C.L."/>
        </authorList>
    </citation>
    <scope>NUCLEOTIDE SEQUENCE</scope>
    <source>
        <strain evidence="10">GL16</strain>
    </source>
</reference>
<dbReference type="Proteomes" id="UP000717996">
    <property type="component" value="Unassembled WGS sequence"/>
</dbReference>
<dbReference type="InterPro" id="IPR039024">
    <property type="entry name" value="RTC4"/>
</dbReference>
<evidence type="ECO:0000313" key="11">
    <source>
        <dbReference type="Proteomes" id="UP000717996"/>
    </source>
</evidence>
<dbReference type="OrthoDB" id="128308at2759"/>
<evidence type="ECO:0000256" key="7">
    <source>
        <dbReference type="ARBA" id="ARBA00023242"/>
    </source>
</evidence>
<organism evidence="10 11">
    <name type="scientific">Rhizopus oryzae</name>
    <name type="common">Mucormycosis agent</name>
    <name type="synonym">Rhizopus arrhizus var. delemar</name>
    <dbReference type="NCBI Taxonomy" id="64495"/>
    <lineage>
        <taxon>Eukaryota</taxon>
        <taxon>Fungi</taxon>
        <taxon>Fungi incertae sedis</taxon>
        <taxon>Mucoromycota</taxon>
        <taxon>Mucoromycotina</taxon>
        <taxon>Mucoromycetes</taxon>
        <taxon>Mucorales</taxon>
        <taxon>Mucorineae</taxon>
        <taxon>Rhizopodaceae</taxon>
        <taxon>Rhizopus</taxon>
    </lineage>
</organism>